<gene>
    <name evidence="1" type="ORF">BAOM_4398</name>
</gene>
<dbReference type="EMBL" id="CP026095">
    <property type="protein sequence ID" value="AZV44978.1"/>
    <property type="molecule type" value="Genomic_DNA"/>
</dbReference>
<dbReference type="AlphaFoldDB" id="A0A3Q9RRJ9"/>
<sequence length="75" mass="8277">MIVQLNGRAAPKATFMTFGTAPASKCPLIMKPIMNVTNLTLERRFFLDNSTTISEAYDSIVGIILFRLVGKQQGK</sequence>
<reference evidence="1 2" key="1">
    <citation type="submission" date="2018-01" db="EMBL/GenBank/DDBJ databases">
        <title>Bacillus asahii Genome sequencing and assembly.</title>
        <authorList>
            <person name="Jiang H."/>
            <person name="Feng Y."/>
            <person name="Zhao F."/>
            <person name="Lin X."/>
        </authorList>
    </citation>
    <scope>NUCLEOTIDE SEQUENCE [LARGE SCALE GENOMIC DNA]</scope>
    <source>
        <strain evidence="1 2">OM18</strain>
    </source>
</reference>
<evidence type="ECO:0000313" key="1">
    <source>
        <dbReference type="EMBL" id="AZV44978.1"/>
    </source>
</evidence>
<protein>
    <submittedName>
        <fullName evidence="1">Uncharacterized protein</fullName>
    </submittedName>
</protein>
<proteinExistence type="predicted"/>
<organism evidence="1 2">
    <name type="scientific">Peribacillus asahii</name>
    <dbReference type="NCBI Taxonomy" id="228899"/>
    <lineage>
        <taxon>Bacteria</taxon>
        <taxon>Bacillati</taxon>
        <taxon>Bacillota</taxon>
        <taxon>Bacilli</taxon>
        <taxon>Bacillales</taxon>
        <taxon>Bacillaceae</taxon>
        <taxon>Peribacillus</taxon>
    </lineage>
</organism>
<evidence type="ECO:0000313" key="2">
    <source>
        <dbReference type="Proteomes" id="UP000283095"/>
    </source>
</evidence>
<accession>A0A3Q9RRJ9</accession>
<name>A0A3Q9RRJ9_9BACI</name>
<dbReference type="Proteomes" id="UP000283095">
    <property type="component" value="Chromosome"/>
</dbReference>
<dbReference type="KEGG" id="pasa:BAOM_4398"/>